<dbReference type="SUPFAM" id="SSF51735">
    <property type="entry name" value="NAD(P)-binding Rossmann-fold domains"/>
    <property type="match status" value="1"/>
</dbReference>
<dbReference type="PANTHER" id="PTHR43157">
    <property type="entry name" value="PHOSPHATIDYLINOSITOL-GLYCAN BIOSYNTHESIS CLASS F PROTEIN-RELATED"/>
    <property type="match status" value="1"/>
</dbReference>
<dbReference type="Gene3D" id="3.40.50.720">
    <property type="entry name" value="NAD(P)-binding Rossmann-like Domain"/>
    <property type="match status" value="1"/>
</dbReference>
<proteinExistence type="predicted"/>
<dbReference type="InterPro" id="IPR036291">
    <property type="entry name" value="NAD(P)-bd_dom_sf"/>
</dbReference>
<protein>
    <recommendedName>
        <fullName evidence="4">NAD(P)-binding protein</fullName>
    </recommendedName>
</protein>
<dbReference type="Proteomes" id="UP001221757">
    <property type="component" value="Unassembled WGS sequence"/>
</dbReference>
<reference evidence="2" key="1">
    <citation type="submission" date="2023-03" db="EMBL/GenBank/DDBJ databases">
        <title>Massive genome expansion in bonnet fungi (Mycena s.s.) driven by repeated elements and novel gene families across ecological guilds.</title>
        <authorList>
            <consortium name="Lawrence Berkeley National Laboratory"/>
            <person name="Harder C.B."/>
            <person name="Miyauchi S."/>
            <person name="Viragh M."/>
            <person name="Kuo A."/>
            <person name="Thoen E."/>
            <person name="Andreopoulos B."/>
            <person name="Lu D."/>
            <person name="Skrede I."/>
            <person name="Drula E."/>
            <person name="Henrissat B."/>
            <person name="Morin E."/>
            <person name="Kohler A."/>
            <person name="Barry K."/>
            <person name="LaButti K."/>
            <person name="Morin E."/>
            <person name="Salamov A."/>
            <person name="Lipzen A."/>
            <person name="Mereny Z."/>
            <person name="Hegedus B."/>
            <person name="Baldrian P."/>
            <person name="Stursova M."/>
            <person name="Weitz H."/>
            <person name="Taylor A."/>
            <person name="Grigoriev I.V."/>
            <person name="Nagy L.G."/>
            <person name="Martin F."/>
            <person name="Kauserud H."/>
        </authorList>
    </citation>
    <scope>NUCLEOTIDE SEQUENCE</scope>
    <source>
        <strain evidence="2">CBHHK067</strain>
    </source>
</reference>
<dbReference type="Pfam" id="PF00106">
    <property type="entry name" value="adh_short"/>
    <property type="match status" value="1"/>
</dbReference>
<comment type="caution">
    <text evidence="2">The sequence shown here is derived from an EMBL/GenBank/DDBJ whole genome shotgun (WGS) entry which is preliminary data.</text>
</comment>
<name>A0AAD7GZX1_MYCRO</name>
<organism evidence="2 3">
    <name type="scientific">Mycena rosella</name>
    <name type="common">Pink bonnet</name>
    <name type="synonym">Agaricus rosellus</name>
    <dbReference type="NCBI Taxonomy" id="1033263"/>
    <lineage>
        <taxon>Eukaryota</taxon>
        <taxon>Fungi</taxon>
        <taxon>Dikarya</taxon>
        <taxon>Basidiomycota</taxon>
        <taxon>Agaricomycotina</taxon>
        <taxon>Agaricomycetes</taxon>
        <taxon>Agaricomycetidae</taxon>
        <taxon>Agaricales</taxon>
        <taxon>Marasmiineae</taxon>
        <taxon>Mycenaceae</taxon>
        <taxon>Mycena</taxon>
    </lineage>
</organism>
<keyword evidence="1" id="KW-0560">Oxidoreductase</keyword>
<evidence type="ECO:0008006" key="4">
    <source>
        <dbReference type="Google" id="ProtNLM"/>
    </source>
</evidence>
<keyword evidence="3" id="KW-1185">Reference proteome</keyword>
<dbReference type="EMBL" id="JARKIE010000003">
    <property type="protein sequence ID" value="KAJ7708868.1"/>
    <property type="molecule type" value="Genomic_DNA"/>
</dbReference>
<sequence>MRYTFKKFLEDQRAKQPPALSIDLAGKTVVVLGANTGLGFEATRHFATMNPGRLILACRSRSKGEAAVEKLKTATGYNKSELWLIDLADFESVKQFADKFEKDGGRLDILVENAATIPKKYEATKDGWETALQVNCLSTPLLAILLLPLMIRTAEEFSTLPRIVVVGSSVHYWSTIEENVRNNPGILRALGGSQYCTQKAIDARYYLTKLLTIFFVRAFNARISPSTPVIVNTVNPGYCHSELRRTFSGFQAVVDHLTELALAFTTEEGSRQLVWGAIGEQENPETLRGAYISGCKVEEVSDFVLSPEGVKAQNDIWDEMLVLLGNVEPRVTTIAQKYL</sequence>
<dbReference type="PANTHER" id="PTHR43157:SF31">
    <property type="entry name" value="PHOSPHATIDYLINOSITOL-GLYCAN BIOSYNTHESIS CLASS F PROTEIN"/>
    <property type="match status" value="1"/>
</dbReference>
<gene>
    <name evidence="2" type="ORF">B0H17DRAFT_1031140</name>
</gene>
<evidence type="ECO:0000313" key="3">
    <source>
        <dbReference type="Proteomes" id="UP001221757"/>
    </source>
</evidence>
<dbReference type="GO" id="GO:0016491">
    <property type="term" value="F:oxidoreductase activity"/>
    <property type="evidence" value="ECO:0007669"/>
    <property type="project" value="UniProtKB-KW"/>
</dbReference>
<dbReference type="AlphaFoldDB" id="A0AAD7GZX1"/>
<dbReference type="PRINTS" id="PR00081">
    <property type="entry name" value="GDHRDH"/>
</dbReference>
<evidence type="ECO:0000256" key="1">
    <source>
        <dbReference type="ARBA" id="ARBA00023002"/>
    </source>
</evidence>
<accession>A0AAD7GZX1</accession>
<evidence type="ECO:0000313" key="2">
    <source>
        <dbReference type="EMBL" id="KAJ7708868.1"/>
    </source>
</evidence>
<dbReference type="InterPro" id="IPR002347">
    <property type="entry name" value="SDR_fam"/>
</dbReference>